<name>A0A149TLI9_9PROT</name>
<comment type="caution">
    <text evidence="3">The sequence shown here is derived from an EMBL/GenBank/DDBJ whole genome shotgun (WGS) entry which is preliminary data.</text>
</comment>
<dbReference type="SUPFAM" id="SSF54060">
    <property type="entry name" value="His-Me finger endonucleases"/>
    <property type="match status" value="1"/>
</dbReference>
<accession>A0A149TLI9</accession>
<dbReference type="Gene3D" id="3.90.75.10">
    <property type="entry name" value="Homing Intron 3 (I-ppo) Encoded Endonuclease, Chain A"/>
    <property type="match status" value="1"/>
</dbReference>
<dbReference type="EMBL" id="LHZR01000095">
    <property type="protein sequence ID" value="KXV49431.1"/>
    <property type="molecule type" value="Genomic_DNA"/>
</dbReference>
<organism evidence="3 4">
    <name type="scientific">Gluconobacter albidus</name>
    <dbReference type="NCBI Taxonomy" id="318683"/>
    <lineage>
        <taxon>Bacteria</taxon>
        <taxon>Pseudomonadati</taxon>
        <taxon>Pseudomonadota</taxon>
        <taxon>Alphaproteobacteria</taxon>
        <taxon>Acetobacterales</taxon>
        <taxon>Acetobacteraceae</taxon>
        <taxon>Gluconobacter</taxon>
    </lineage>
</organism>
<dbReference type="InterPro" id="IPR044930">
    <property type="entry name" value="Homing_endonuclease_His-Me"/>
</dbReference>
<dbReference type="Pfam" id="PF13392">
    <property type="entry name" value="HNH_3"/>
    <property type="match status" value="1"/>
</dbReference>
<evidence type="ECO:0000313" key="3">
    <source>
        <dbReference type="EMBL" id="KXV49431.1"/>
    </source>
</evidence>
<dbReference type="PATRIC" id="fig|318683.6.peg.1842"/>
<protein>
    <recommendedName>
        <fullName evidence="2">HNH nuclease domain-containing protein</fullName>
    </recommendedName>
</protein>
<dbReference type="AlphaFoldDB" id="A0A149TLI9"/>
<evidence type="ECO:0000313" key="4">
    <source>
        <dbReference type="Proteomes" id="UP000075636"/>
    </source>
</evidence>
<dbReference type="InterPro" id="IPR044925">
    <property type="entry name" value="His-Me_finger_sf"/>
</dbReference>
<gene>
    <name evidence="3" type="ORF">AD945_04310</name>
</gene>
<feature type="compositionally biased region" description="Polar residues" evidence="1">
    <location>
        <begin position="75"/>
        <end position="92"/>
    </location>
</feature>
<dbReference type="GO" id="GO:0004519">
    <property type="term" value="F:endonuclease activity"/>
    <property type="evidence" value="ECO:0007669"/>
    <property type="project" value="InterPro"/>
</dbReference>
<feature type="domain" description="HNH nuclease" evidence="2">
    <location>
        <begin position="20"/>
        <end position="69"/>
    </location>
</feature>
<dbReference type="InterPro" id="IPR003615">
    <property type="entry name" value="HNH_nuc"/>
</dbReference>
<evidence type="ECO:0000259" key="2">
    <source>
        <dbReference type="Pfam" id="PF13392"/>
    </source>
</evidence>
<dbReference type="Proteomes" id="UP000075636">
    <property type="component" value="Unassembled WGS sequence"/>
</dbReference>
<proteinExistence type="predicted"/>
<reference evidence="3 4" key="1">
    <citation type="submission" date="2015-06" db="EMBL/GenBank/DDBJ databases">
        <title>Improved classification and identification of acetic acid bacteria using matrix-assisted laser desorption/ionization time-of-flight mass spectrometry; Gluconobacter nephelii and Gluconobacter uchimurae are later heterotypic synonyms of Gluconobacter japonicus and Gluconobacter oxydans, respectively.</title>
        <authorList>
            <person name="Li L."/>
            <person name="Cleenwerck I."/>
            <person name="De Vuyst L."/>
            <person name="Vandamme P."/>
        </authorList>
    </citation>
    <scope>NUCLEOTIDE SEQUENCE [LARGE SCALE GENOMIC DNA]</scope>
    <source>
        <strain evidence="3 4">LMG 1768</strain>
    </source>
</reference>
<evidence type="ECO:0000256" key="1">
    <source>
        <dbReference type="SAM" id="MobiDB-lite"/>
    </source>
</evidence>
<sequence>MGYGQMGFGTKPNSKRHIEQAHRIAWQLECGPIPEGKGYHGTVVRHKCDRPLCCNINHLELGSQSDNNQDKVKRGTTNKGRSCSNVGERNGQSKLTEADVRFIRSSPDITVRTVMDMFKLSRPSAIAVIERRTWKHI</sequence>
<feature type="region of interest" description="Disordered" evidence="1">
    <location>
        <begin position="61"/>
        <end position="92"/>
    </location>
</feature>